<dbReference type="PANTHER" id="PTHR31362">
    <property type="entry name" value="GLYCOSYLTRANSFERASE STELLO1-RELATED"/>
    <property type="match status" value="1"/>
</dbReference>
<protein>
    <recommendedName>
        <fullName evidence="3">DUF288 domain-containing protein</fullName>
    </recommendedName>
</protein>
<dbReference type="eggNOG" id="ENOG502ZCM9">
    <property type="taxonomic scope" value="Bacteria"/>
</dbReference>
<evidence type="ECO:0000313" key="1">
    <source>
        <dbReference type="EMBL" id="CCG98780.1"/>
    </source>
</evidence>
<organism evidence="1 2">
    <name type="scientific">Fibrella aestuarina BUZ 2</name>
    <dbReference type="NCBI Taxonomy" id="1166018"/>
    <lineage>
        <taxon>Bacteria</taxon>
        <taxon>Pseudomonadati</taxon>
        <taxon>Bacteroidota</taxon>
        <taxon>Cytophagia</taxon>
        <taxon>Cytophagales</taxon>
        <taxon>Spirosomataceae</taxon>
        <taxon>Fibrella</taxon>
    </lineage>
</organism>
<dbReference type="STRING" id="1166018.FAES_0769"/>
<dbReference type="InterPro" id="IPR005049">
    <property type="entry name" value="STL-like"/>
</dbReference>
<dbReference type="PATRIC" id="fig|1166018.3.peg.2485"/>
<gene>
    <name evidence="1" type="ORF">FAES_0769</name>
</gene>
<dbReference type="AlphaFoldDB" id="I0K3S7"/>
<reference evidence="1 2" key="1">
    <citation type="journal article" date="2012" name="J. Bacteriol.">
        <title>Genome Sequence of Fibrella aestuarina BUZ 2T, a Filamentous Marine Bacterium.</title>
        <authorList>
            <person name="Filippini M."/>
            <person name="Qi W."/>
            <person name="Blom J."/>
            <person name="Goesmann A."/>
            <person name="Smits T.H."/>
            <person name="Bagheri H.C."/>
        </authorList>
    </citation>
    <scope>NUCLEOTIDE SEQUENCE [LARGE SCALE GENOMIC DNA]</scope>
    <source>
        <strain evidence="2">BUZ 2T</strain>
    </source>
</reference>
<keyword evidence="2" id="KW-1185">Reference proteome</keyword>
<dbReference type="OrthoDB" id="446056at2"/>
<sequence length="334" mass="38164">MNESTFLVITSIAAPNAVLIDCAEQSTAHGVKFVVMGDTKSPTQFDLSGCDFWSIDRQLTLPFSLVENLPTRHYGRKNLGYLVAMQQGAQVIIETDDDNFPREGFWTNRQRTQPAHSLTQTGWTNVYKYFTDKHIWPRGYALEHLHDTLPDLPGLSEVVCPIQQGLADENPDVDAIYRLTLPLPLNFEQRDSVALGDGAWCAFNSQNTTWFPEAFPLLYLPSHCSFRMTDIWRSYVAQRVAWTCGWSILFHNATVWQERNEHNLMRDFEDEVSGYTQNRQICLDLAALDLPEGTEHIHENLLTCYRLLTEKGYVGKAEMPLVEAWVADLRKLGF</sequence>
<dbReference type="Proteomes" id="UP000011058">
    <property type="component" value="Chromosome"/>
</dbReference>
<dbReference type="PANTHER" id="PTHR31362:SF0">
    <property type="entry name" value="EXOSTOSIN DOMAIN-CONTAINING PROTEIN-RELATED"/>
    <property type="match status" value="1"/>
</dbReference>
<name>I0K3S7_9BACT</name>
<evidence type="ECO:0000313" key="2">
    <source>
        <dbReference type="Proteomes" id="UP000011058"/>
    </source>
</evidence>
<evidence type="ECO:0008006" key="3">
    <source>
        <dbReference type="Google" id="ProtNLM"/>
    </source>
</evidence>
<dbReference type="RefSeq" id="WP_015329880.1">
    <property type="nucleotide sequence ID" value="NC_020054.1"/>
</dbReference>
<dbReference type="KEGG" id="fae:FAES_0769"/>
<accession>I0K3S7</accession>
<dbReference type="HOGENOM" id="CLU_049240_0_0_10"/>
<dbReference type="Pfam" id="PF03385">
    <property type="entry name" value="STELLO"/>
    <property type="match status" value="1"/>
</dbReference>
<dbReference type="EMBL" id="HE796683">
    <property type="protein sequence ID" value="CCG98780.1"/>
    <property type="molecule type" value="Genomic_DNA"/>
</dbReference>
<proteinExistence type="predicted"/>